<reference evidence="1" key="2">
    <citation type="submission" date="2023-05" db="EMBL/GenBank/DDBJ databases">
        <authorList>
            <consortium name="Lawrence Berkeley National Laboratory"/>
            <person name="Steindorff A."/>
            <person name="Hensen N."/>
            <person name="Bonometti L."/>
            <person name="Westerberg I."/>
            <person name="Brannstrom I.O."/>
            <person name="Guillou S."/>
            <person name="Cros-Aarteil S."/>
            <person name="Calhoun S."/>
            <person name="Haridas S."/>
            <person name="Kuo A."/>
            <person name="Mondo S."/>
            <person name="Pangilinan J."/>
            <person name="Riley R."/>
            <person name="Labutti K."/>
            <person name="Andreopoulos B."/>
            <person name="Lipzen A."/>
            <person name="Chen C."/>
            <person name="Yanf M."/>
            <person name="Daum C."/>
            <person name="Ng V."/>
            <person name="Clum A."/>
            <person name="Ohm R."/>
            <person name="Martin F."/>
            <person name="Silar P."/>
            <person name="Natvig D."/>
            <person name="Lalanne C."/>
            <person name="Gautier V."/>
            <person name="Ament-Velasquez S.L."/>
            <person name="Kruys A."/>
            <person name="Hutchinson M.I."/>
            <person name="Powell A.J."/>
            <person name="Barry K."/>
            <person name="Miller A.N."/>
            <person name="Grigoriev I.V."/>
            <person name="Debuchy R."/>
            <person name="Gladieux P."/>
            <person name="Thoren M.H."/>
            <person name="Johannesson H."/>
        </authorList>
    </citation>
    <scope>NUCLEOTIDE SEQUENCE</scope>
    <source>
        <strain evidence="1">CBS 892.96</strain>
    </source>
</reference>
<sequence length="144" mass="16949">MPDRETRYYGQRSTPSHERWNFWGFALRGWLFWQKESIRALGWTDPESQCARFITGEPESDPLKDCILEESDDFGEETMEGKEEEEGGELLSSEERCWCGRRVKRRRKRMMSPCLGTRPRLKKAPRSNIALKPTREACYRSLPA</sequence>
<proteinExistence type="predicted"/>
<evidence type="ECO:0000313" key="1">
    <source>
        <dbReference type="EMBL" id="KAK4173633.1"/>
    </source>
</evidence>
<organism evidence="1 2">
    <name type="scientific">Triangularia setosa</name>
    <dbReference type="NCBI Taxonomy" id="2587417"/>
    <lineage>
        <taxon>Eukaryota</taxon>
        <taxon>Fungi</taxon>
        <taxon>Dikarya</taxon>
        <taxon>Ascomycota</taxon>
        <taxon>Pezizomycotina</taxon>
        <taxon>Sordariomycetes</taxon>
        <taxon>Sordariomycetidae</taxon>
        <taxon>Sordariales</taxon>
        <taxon>Podosporaceae</taxon>
        <taxon>Triangularia</taxon>
    </lineage>
</organism>
<reference evidence="1" key="1">
    <citation type="journal article" date="2023" name="Mol. Phylogenet. Evol.">
        <title>Genome-scale phylogeny and comparative genomics of the fungal order Sordariales.</title>
        <authorList>
            <person name="Hensen N."/>
            <person name="Bonometti L."/>
            <person name="Westerberg I."/>
            <person name="Brannstrom I.O."/>
            <person name="Guillou S."/>
            <person name="Cros-Aarteil S."/>
            <person name="Calhoun S."/>
            <person name="Haridas S."/>
            <person name="Kuo A."/>
            <person name="Mondo S."/>
            <person name="Pangilinan J."/>
            <person name="Riley R."/>
            <person name="LaButti K."/>
            <person name="Andreopoulos B."/>
            <person name="Lipzen A."/>
            <person name="Chen C."/>
            <person name="Yan M."/>
            <person name="Daum C."/>
            <person name="Ng V."/>
            <person name="Clum A."/>
            <person name="Steindorff A."/>
            <person name="Ohm R.A."/>
            <person name="Martin F."/>
            <person name="Silar P."/>
            <person name="Natvig D.O."/>
            <person name="Lalanne C."/>
            <person name="Gautier V."/>
            <person name="Ament-Velasquez S.L."/>
            <person name="Kruys A."/>
            <person name="Hutchinson M.I."/>
            <person name="Powell A.J."/>
            <person name="Barry K."/>
            <person name="Miller A.N."/>
            <person name="Grigoriev I.V."/>
            <person name="Debuchy R."/>
            <person name="Gladieux P."/>
            <person name="Hiltunen Thoren M."/>
            <person name="Johannesson H."/>
        </authorList>
    </citation>
    <scope>NUCLEOTIDE SEQUENCE</scope>
    <source>
        <strain evidence="1">CBS 892.96</strain>
    </source>
</reference>
<dbReference type="Proteomes" id="UP001302321">
    <property type="component" value="Unassembled WGS sequence"/>
</dbReference>
<dbReference type="EMBL" id="MU866330">
    <property type="protein sequence ID" value="KAK4173633.1"/>
    <property type="molecule type" value="Genomic_DNA"/>
</dbReference>
<protein>
    <submittedName>
        <fullName evidence="1">Uncharacterized protein</fullName>
    </submittedName>
</protein>
<dbReference type="AlphaFoldDB" id="A0AAN7A4D9"/>
<evidence type="ECO:0000313" key="2">
    <source>
        <dbReference type="Proteomes" id="UP001302321"/>
    </source>
</evidence>
<comment type="caution">
    <text evidence="1">The sequence shown here is derived from an EMBL/GenBank/DDBJ whole genome shotgun (WGS) entry which is preliminary data.</text>
</comment>
<keyword evidence="2" id="KW-1185">Reference proteome</keyword>
<accession>A0AAN7A4D9</accession>
<name>A0AAN7A4D9_9PEZI</name>
<gene>
    <name evidence="1" type="ORF">QBC36DRAFT_293223</name>
</gene>